<sequence length="300" mass="35534">MDPFFPNVSYMVSLTEIGCSQDEMRYITRMRNVFKFRMESNKDYIFLNYPFRHIILCPLKRIPAMEACFRHTLFKVMNSLILLHNYTPFAQRMLVNIGEDRFPAEGNLGQPISFGEMMNMREKRESESNLIATLGFQWRFTFETRWCHWNILQSQLLRDTRLSGQLANNAKILNSMHTSGWRQLFADNFINFSCTDSDIASYIREQTELSRPVNVFKEIIERERGETFNPFRILESIASPYYYVLPQHGEGPHDLTRNIIACWWSLRNRGNPPPWDELFCFESEAKIARKKITCLEEVIY</sequence>
<dbReference type="OrthoDB" id="10321458at2759"/>
<gene>
    <name evidence="1" type="primary">NCL1_56917</name>
    <name evidence="1" type="ORF">TNCT_462621</name>
</gene>
<evidence type="ECO:0000313" key="1">
    <source>
        <dbReference type="EMBL" id="GFR02452.1"/>
    </source>
</evidence>
<dbReference type="Proteomes" id="UP000887116">
    <property type="component" value="Unassembled WGS sequence"/>
</dbReference>
<dbReference type="EMBL" id="BMAO01035267">
    <property type="protein sequence ID" value="GFR02452.1"/>
    <property type="molecule type" value="Genomic_DNA"/>
</dbReference>
<organism evidence="1 2">
    <name type="scientific">Trichonephila clavata</name>
    <name type="common">Joro spider</name>
    <name type="synonym">Nephila clavata</name>
    <dbReference type="NCBI Taxonomy" id="2740835"/>
    <lineage>
        <taxon>Eukaryota</taxon>
        <taxon>Metazoa</taxon>
        <taxon>Ecdysozoa</taxon>
        <taxon>Arthropoda</taxon>
        <taxon>Chelicerata</taxon>
        <taxon>Arachnida</taxon>
        <taxon>Araneae</taxon>
        <taxon>Araneomorphae</taxon>
        <taxon>Entelegynae</taxon>
        <taxon>Araneoidea</taxon>
        <taxon>Nephilidae</taxon>
        <taxon>Trichonephila</taxon>
    </lineage>
</organism>
<reference evidence="1" key="1">
    <citation type="submission" date="2020-07" db="EMBL/GenBank/DDBJ databases">
        <title>Multicomponent nature underlies the extraordinary mechanical properties of spider dragline silk.</title>
        <authorList>
            <person name="Kono N."/>
            <person name="Nakamura H."/>
            <person name="Mori M."/>
            <person name="Yoshida Y."/>
            <person name="Ohtoshi R."/>
            <person name="Malay A.D."/>
            <person name="Moran D.A.P."/>
            <person name="Tomita M."/>
            <person name="Numata K."/>
            <person name="Arakawa K."/>
        </authorList>
    </citation>
    <scope>NUCLEOTIDE SEQUENCE</scope>
</reference>
<evidence type="ECO:0000313" key="2">
    <source>
        <dbReference type="Proteomes" id="UP000887116"/>
    </source>
</evidence>
<proteinExistence type="predicted"/>
<accession>A0A8X6LBL0</accession>
<dbReference type="AlphaFoldDB" id="A0A8X6LBL0"/>
<protein>
    <submittedName>
        <fullName evidence="1">Uncharacterized protein</fullName>
    </submittedName>
</protein>
<comment type="caution">
    <text evidence="1">The sequence shown here is derived from an EMBL/GenBank/DDBJ whole genome shotgun (WGS) entry which is preliminary data.</text>
</comment>
<name>A0A8X6LBL0_TRICU</name>
<keyword evidence="2" id="KW-1185">Reference proteome</keyword>